<dbReference type="Pfam" id="PF00512">
    <property type="entry name" value="HisKA"/>
    <property type="match status" value="1"/>
</dbReference>
<evidence type="ECO:0000256" key="5">
    <source>
        <dbReference type="ARBA" id="ARBA00022777"/>
    </source>
</evidence>
<dbReference type="SUPFAM" id="SSF55874">
    <property type="entry name" value="ATPase domain of HSP90 chaperone/DNA topoisomerase II/histidine kinase"/>
    <property type="match status" value="1"/>
</dbReference>
<keyword evidence="10" id="KW-1185">Reference proteome</keyword>
<accession>I3Z7E1</accession>
<evidence type="ECO:0000259" key="7">
    <source>
        <dbReference type="PROSITE" id="PS50112"/>
    </source>
</evidence>
<evidence type="ECO:0000256" key="1">
    <source>
        <dbReference type="ARBA" id="ARBA00000085"/>
    </source>
</evidence>
<dbReference type="AlphaFoldDB" id="I3Z7E1"/>
<dbReference type="Gene3D" id="3.30.565.10">
    <property type="entry name" value="Histidine kinase-like ATPase, C-terminal domain"/>
    <property type="match status" value="1"/>
</dbReference>
<dbReference type="InterPro" id="IPR005467">
    <property type="entry name" value="His_kinase_dom"/>
</dbReference>
<dbReference type="InterPro" id="IPR036890">
    <property type="entry name" value="HATPase_C_sf"/>
</dbReference>
<evidence type="ECO:0000256" key="3">
    <source>
        <dbReference type="ARBA" id="ARBA00022553"/>
    </source>
</evidence>
<dbReference type="SMART" id="SM00086">
    <property type="entry name" value="PAC"/>
    <property type="match status" value="4"/>
</dbReference>
<dbReference type="Gene3D" id="3.30.450.40">
    <property type="match status" value="1"/>
</dbReference>
<dbReference type="Gene3D" id="1.10.287.130">
    <property type="match status" value="1"/>
</dbReference>
<dbReference type="PRINTS" id="PR00344">
    <property type="entry name" value="BCTRLSENSOR"/>
</dbReference>
<dbReference type="eggNOG" id="COG2202">
    <property type="taxonomic scope" value="Bacteria"/>
</dbReference>
<evidence type="ECO:0000259" key="8">
    <source>
        <dbReference type="PROSITE" id="PS50113"/>
    </source>
</evidence>
<keyword evidence="3" id="KW-0597">Phosphoprotein</keyword>
<feature type="domain" description="Histidine kinase" evidence="6">
    <location>
        <begin position="827"/>
        <end position="1039"/>
    </location>
</feature>
<dbReference type="PANTHER" id="PTHR43304">
    <property type="entry name" value="PHYTOCHROME-LIKE PROTEIN CPH1"/>
    <property type="match status" value="1"/>
</dbReference>
<dbReference type="InterPro" id="IPR003018">
    <property type="entry name" value="GAF"/>
</dbReference>
<dbReference type="SMART" id="SM00388">
    <property type="entry name" value="HisKA"/>
    <property type="match status" value="1"/>
</dbReference>
<keyword evidence="5" id="KW-0418">Kinase</keyword>
<sequence>MGDLKIFLDFVNATTSPAAIIKAEGDQLIVISSNQSLKDFLHEREIEGENILSIYQKVIHAQHHQKIDELQKFFLQSLKSQKELSLKLEDVALESLLNQNPIVNLEISNTPIKSDDGARYFMHFVKDNTELKLLQDQLKAQKILMNQAEQISGFGTWELDVSTNKITWSEGVYLICGYVPNSFEVTFEKGLGVIHPEDQPAAIEAMQQTLTTGKEYKIQKRFLLDDGTVKQILSRGTLIKDIDGKPVKLIGVFQDISDQIEAEKKVQDTLNNFQALVENVDGIMWEADAKTFEFNFVSPQVEQMLGYSAQEWLSEDQFWINHIHPDDRSQAYTYCKKMVDLGQNHIFEYRFKKKSGEYILLQDRVSVQTKLGKPDRLKGVLVDINDKYFQQKIEHLEREVMEKSMEGEVTLKEVLGLLMFKLEDVFPDLKSSMLRVDQGRVFNLVSPSLPTAFIEAIEGEPIGEDAGSCGTAAFTKKEVIVSDIPTDKRWLKYRGIAAKFGFQSCWSRPVFNKKGEVVATFANYFSESRTPRPIEKVAIERASRLASIILEHFSDLEQIKHANELNTFINKATNEAIYEWDMVNDKVYWGESFERFFGYVHQGDFTAEDWRKMMHPEDVEDSTRKLEEFFIDAEKFKIAEEHRLIKKDGTVIFAEVIGFLIRDKENLPKKLIGVIRDITETRELRKLLESASQMAKIGGWELDVRNMELYWSRMTKQIHGIPDDLEIDLEKSINFYREDFREKVKSLVNDCIKKGNPFDFEFPITTYQGQEKWVRAMGQAEFFHGACIKIYGSFQDIHARKLAERQIEQHLQDLAKSNAELEQFAYVASHDLQEPLRMVTSFLALIEKRYDPLLDEKGKTYISYAMDGAVRMRKIILDLLEFSRVGRTKESKKSVDLNEIVQNVMKMQKQAIEESNTKIYFKSLPQVNSYHLEMEQVFQNIIGNAIKYRKADLDPIIEIKAESLSNFWKISIKDNGIGIDKEYFEKVFVLFQRLHSKEEYSGTGIGLAIVKKIINSLGGEIWLESEIGVGSTFYITIPK</sequence>
<dbReference type="InterPro" id="IPR035965">
    <property type="entry name" value="PAS-like_dom_sf"/>
</dbReference>
<name>I3Z7E1_BELBD</name>
<dbReference type="PROSITE" id="PS50112">
    <property type="entry name" value="PAS"/>
    <property type="match status" value="2"/>
</dbReference>
<dbReference type="InterPro" id="IPR013655">
    <property type="entry name" value="PAS_fold_3"/>
</dbReference>
<proteinExistence type="predicted"/>
<gene>
    <name evidence="9" type="ordered locus">Belba_2614</name>
</gene>
<dbReference type="SMART" id="SM00387">
    <property type="entry name" value="HATPase_c"/>
    <property type="match status" value="1"/>
</dbReference>
<dbReference type="CDD" id="cd00130">
    <property type="entry name" value="PAS"/>
    <property type="match status" value="3"/>
</dbReference>
<dbReference type="InterPro" id="IPR003661">
    <property type="entry name" value="HisK_dim/P_dom"/>
</dbReference>
<comment type="catalytic activity">
    <reaction evidence="1">
        <text>ATP + protein L-histidine = ADP + protein N-phospho-L-histidine.</text>
        <dbReference type="EC" id="2.7.13.3"/>
    </reaction>
</comment>
<dbReference type="RefSeq" id="WP_014773112.1">
    <property type="nucleotide sequence ID" value="NC_018010.1"/>
</dbReference>
<dbReference type="HOGENOM" id="CLU_283387_0_0_10"/>
<dbReference type="EMBL" id="CP003281">
    <property type="protein sequence ID" value="AFL85159.1"/>
    <property type="molecule type" value="Genomic_DNA"/>
</dbReference>
<dbReference type="GO" id="GO:0000155">
    <property type="term" value="F:phosphorelay sensor kinase activity"/>
    <property type="evidence" value="ECO:0007669"/>
    <property type="project" value="InterPro"/>
</dbReference>
<dbReference type="eggNOG" id="COG4251">
    <property type="taxonomic scope" value="Bacteria"/>
</dbReference>
<dbReference type="InterPro" id="IPR000014">
    <property type="entry name" value="PAS"/>
</dbReference>
<feature type="domain" description="PAC" evidence="8">
    <location>
        <begin position="638"/>
        <end position="690"/>
    </location>
</feature>
<dbReference type="InterPro" id="IPR036097">
    <property type="entry name" value="HisK_dim/P_sf"/>
</dbReference>
<dbReference type="SMART" id="SM00091">
    <property type="entry name" value="PAS"/>
    <property type="match status" value="5"/>
</dbReference>
<feature type="domain" description="PAC" evidence="8">
    <location>
        <begin position="216"/>
        <end position="268"/>
    </location>
</feature>
<feature type="domain" description="PAS" evidence="7">
    <location>
        <begin position="561"/>
        <end position="633"/>
    </location>
</feature>
<dbReference type="Pfam" id="PF13185">
    <property type="entry name" value="GAF_2"/>
    <property type="match status" value="1"/>
</dbReference>
<dbReference type="EC" id="2.7.13.3" evidence="2"/>
<dbReference type="Gene3D" id="3.30.450.20">
    <property type="entry name" value="PAS domain"/>
    <property type="match status" value="5"/>
</dbReference>
<feature type="domain" description="PAS" evidence="7">
    <location>
        <begin position="269"/>
        <end position="342"/>
    </location>
</feature>
<evidence type="ECO:0000313" key="9">
    <source>
        <dbReference type="EMBL" id="AFL85159.1"/>
    </source>
</evidence>
<evidence type="ECO:0000256" key="2">
    <source>
        <dbReference type="ARBA" id="ARBA00012438"/>
    </source>
</evidence>
<dbReference type="PROSITE" id="PS50113">
    <property type="entry name" value="PAC"/>
    <property type="match status" value="2"/>
</dbReference>
<dbReference type="FunFam" id="3.30.565.10:FF:000006">
    <property type="entry name" value="Sensor histidine kinase WalK"/>
    <property type="match status" value="1"/>
</dbReference>
<evidence type="ECO:0000313" key="10">
    <source>
        <dbReference type="Proteomes" id="UP000006050"/>
    </source>
</evidence>
<dbReference type="InterPro" id="IPR004358">
    <property type="entry name" value="Sig_transdc_His_kin-like_C"/>
</dbReference>
<evidence type="ECO:0000256" key="4">
    <source>
        <dbReference type="ARBA" id="ARBA00022679"/>
    </source>
</evidence>
<dbReference type="STRING" id="866536.Belba_2614"/>
<protein>
    <recommendedName>
        <fullName evidence="2">histidine kinase</fullName>
        <ecNumber evidence="2">2.7.13.3</ecNumber>
    </recommendedName>
</protein>
<evidence type="ECO:0000259" key="6">
    <source>
        <dbReference type="PROSITE" id="PS50109"/>
    </source>
</evidence>
<dbReference type="SUPFAM" id="SSF55785">
    <property type="entry name" value="PYP-like sensor domain (PAS domain)"/>
    <property type="match status" value="4"/>
</dbReference>
<keyword evidence="4" id="KW-0808">Transferase</keyword>
<dbReference type="eggNOG" id="COG2203">
    <property type="taxonomic scope" value="Bacteria"/>
</dbReference>
<dbReference type="PROSITE" id="PS50109">
    <property type="entry name" value="HIS_KIN"/>
    <property type="match status" value="1"/>
</dbReference>
<dbReference type="CDD" id="cd00082">
    <property type="entry name" value="HisKA"/>
    <property type="match status" value="1"/>
</dbReference>
<dbReference type="SUPFAM" id="SSF47384">
    <property type="entry name" value="Homodimeric domain of signal transducing histidine kinase"/>
    <property type="match status" value="1"/>
</dbReference>
<dbReference type="SUPFAM" id="SSF55781">
    <property type="entry name" value="GAF domain-like"/>
    <property type="match status" value="1"/>
</dbReference>
<dbReference type="PANTHER" id="PTHR43304:SF1">
    <property type="entry name" value="PAC DOMAIN-CONTAINING PROTEIN"/>
    <property type="match status" value="1"/>
</dbReference>
<dbReference type="Pfam" id="PF02518">
    <property type="entry name" value="HATPase_c"/>
    <property type="match status" value="1"/>
</dbReference>
<dbReference type="Proteomes" id="UP000006050">
    <property type="component" value="Chromosome"/>
</dbReference>
<dbReference type="InterPro" id="IPR052162">
    <property type="entry name" value="Sensor_kinase/Photoreceptor"/>
</dbReference>
<dbReference type="InterPro" id="IPR029016">
    <property type="entry name" value="GAF-like_dom_sf"/>
</dbReference>
<dbReference type="InterPro" id="IPR003594">
    <property type="entry name" value="HATPase_dom"/>
</dbReference>
<organism evidence="9 10">
    <name type="scientific">Belliella baltica (strain DSM 15883 / CIP 108006 / LMG 21964 / BA134)</name>
    <dbReference type="NCBI Taxonomy" id="866536"/>
    <lineage>
        <taxon>Bacteria</taxon>
        <taxon>Pseudomonadati</taxon>
        <taxon>Bacteroidota</taxon>
        <taxon>Cytophagia</taxon>
        <taxon>Cytophagales</taxon>
        <taxon>Cyclobacteriaceae</taxon>
        <taxon>Belliella</taxon>
    </lineage>
</organism>
<dbReference type="KEGG" id="bbd:Belba_2614"/>
<dbReference type="NCBIfam" id="TIGR00229">
    <property type="entry name" value="sensory_box"/>
    <property type="match status" value="3"/>
</dbReference>
<dbReference type="InterPro" id="IPR001610">
    <property type="entry name" value="PAC"/>
</dbReference>
<dbReference type="Pfam" id="PF08447">
    <property type="entry name" value="PAS_3"/>
    <property type="match status" value="4"/>
</dbReference>
<reference evidence="10" key="1">
    <citation type="submission" date="2012-06" db="EMBL/GenBank/DDBJ databases">
        <title>The complete genome of Belliella baltica DSM 15883.</title>
        <authorList>
            <person name="Lucas S."/>
            <person name="Copeland A."/>
            <person name="Lapidus A."/>
            <person name="Goodwin L."/>
            <person name="Pitluck S."/>
            <person name="Peters L."/>
            <person name="Mikhailova N."/>
            <person name="Davenport K."/>
            <person name="Kyrpides N."/>
            <person name="Mavromatis K."/>
            <person name="Pagani I."/>
            <person name="Ivanova N."/>
            <person name="Ovchinnikova G."/>
            <person name="Zeytun A."/>
            <person name="Detter J.C."/>
            <person name="Han C."/>
            <person name="Land M."/>
            <person name="Hauser L."/>
            <person name="Markowitz V."/>
            <person name="Cheng J.-F."/>
            <person name="Hugenholtz P."/>
            <person name="Woyke T."/>
            <person name="Wu D."/>
            <person name="Tindall B."/>
            <person name="Pomrenke H."/>
            <person name="Brambilla E."/>
            <person name="Klenk H.-P."/>
            <person name="Eisen J.A."/>
        </authorList>
    </citation>
    <scope>NUCLEOTIDE SEQUENCE [LARGE SCALE GENOMIC DNA]</scope>
    <source>
        <strain evidence="10">DSM 15883 / CIP 108006 / LMG 21964 / BA134</strain>
    </source>
</reference>
<dbReference type="Gene3D" id="2.10.70.100">
    <property type="match status" value="1"/>
</dbReference>
<dbReference type="OrthoDB" id="905895at2"/>
<dbReference type="InterPro" id="IPR000700">
    <property type="entry name" value="PAS-assoc_C"/>
</dbReference>